<accession>A0ABV3L399</accession>
<dbReference type="PIRSF" id="PIRSF038971">
    <property type="entry name" value="PhnM"/>
    <property type="match status" value="1"/>
</dbReference>
<dbReference type="InterPro" id="IPR013108">
    <property type="entry name" value="Amidohydro_3"/>
</dbReference>
<sequence>MTGIAMNFTGAEVLWNGKMQARDFGIGSGSIMDSAQDARGVDLRGWRVLPGIVDLHGDGFERHVAARRGGVPDMGDGIVAFEAELAANGITTAVMAQFYSWEGGLRSPQAAERLVATWQAEAPALATDLRLQLRLETHFLEAFADAEELIDRAGITYVGLNDHLPHDRLAAGRTPPRLTGTALKSGRSPQAHLALMQQLHGQADAVPAALDGLCKRLSGKGIMLASHDDATAQARHAYRARGVRIAEFPETLAAATEARVGGDGIVLGAPNVVRGASHAGKASARELIAQGLCDALASDYHYPALRKAVWALVDYGILPFDAAWALVSEGPARLLGLEDRGVIAPGKRADLVIVDPASGRVGATIAAGRLTYLTGPLAARFLA</sequence>
<dbReference type="PANTHER" id="PTHR43135">
    <property type="entry name" value="ALPHA-D-RIBOSE 1-METHYLPHOSPHONATE 5-TRIPHOSPHATE DIPHOSPHATASE"/>
    <property type="match status" value="1"/>
</dbReference>
<dbReference type="RefSeq" id="WP_366191819.1">
    <property type="nucleotide sequence ID" value="NZ_JBFBVU010000003.1"/>
</dbReference>
<evidence type="ECO:0000259" key="1">
    <source>
        <dbReference type="Pfam" id="PF07969"/>
    </source>
</evidence>
<organism evidence="2 3">
    <name type="scientific">Meridianimarinicoccus marinus</name>
    <dbReference type="NCBI Taxonomy" id="3231483"/>
    <lineage>
        <taxon>Bacteria</taxon>
        <taxon>Pseudomonadati</taxon>
        <taxon>Pseudomonadota</taxon>
        <taxon>Alphaproteobacteria</taxon>
        <taxon>Rhodobacterales</taxon>
        <taxon>Paracoccaceae</taxon>
        <taxon>Meridianimarinicoccus</taxon>
    </lineage>
</organism>
<proteinExistence type="predicted"/>
<evidence type="ECO:0000313" key="3">
    <source>
        <dbReference type="Proteomes" id="UP001553161"/>
    </source>
</evidence>
<feature type="domain" description="Amidohydrolase 3" evidence="1">
    <location>
        <begin position="83"/>
        <end position="364"/>
    </location>
</feature>
<dbReference type="Proteomes" id="UP001553161">
    <property type="component" value="Unassembled WGS sequence"/>
</dbReference>
<name>A0ABV3L399_9RHOB</name>
<dbReference type="SUPFAM" id="SSF51338">
    <property type="entry name" value="Composite domain of metallo-dependent hydrolases"/>
    <property type="match status" value="1"/>
</dbReference>
<reference evidence="2 3" key="1">
    <citation type="submission" date="2024-07" db="EMBL/GenBank/DDBJ databases">
        <authorList>
            <person name="Kang M."/>
        </authorList>
    </citation>
    <scope>NUCLEOTIDE SEQUENCE [LARGE SCALE GENOMIC DNA]</scope>
    <source>
        <strain evidence="2 3">DFM31</strain>
    </source>
</reference>
<dbReference type="InterPro" id="IPR012696">
    <property type="entry name" value="PhnM"/>
</dbReference>
<gene>
    <name evidence="2" type="ORF">AB0T83_04330</name>
</gene>
<keyword evidence="3" id="KW-1185">Reference proteome</keyword>
<dbReference type="EMBL" id="JBFBVU010000003">
    <property type="protein sequence ID" value="MEV8466010.1"/>
    <property type="molecule type" value="Genomic_DNA"/>
</dbReference>
<dbReference type="InterPro" id="IPR032466">
    <property type="entry name" value="Metal_Hydrolase"/>
</dbReference>
<dbReference type="InterPro" id="IPR051781">
    <property type="entry name" value="Metallo-dep_Hydrolase"/>
</dbReference>
<comment type="caution">
    <text evidence="2">The sequence shown here is derived from an EMBL/GenBank/DDBJ whole genome shotgun (WGS) entry which is preliminary data.</text>
</comment>
<dbReference type="InterPro" id="IPR011059">
    <property type="entry name" value="Metal-dep_hydrolase_composite"/>
</dbReference>
<dbReference type="Pfam" id="PF07969">
    <property type="entry name" value="Amidohydro_3"/>
    <property type="match status" value="1"/>
</dbReference>
<dbReference type="NCBIfam" id="NF011987">
    <property type="entry name" value="PRK15446.2-3"/>
    <property type="match status" value="1"/>
</dbReference>
<dbReference type="SUPFAM" id="SSF51556">
    <property type="entry name" value="Metallo-dependent hydrolases"/>
    <property type="match status" value="1"/>
</dbReference>
<protein>
    <submittedName>
        <fullName evidence="2">Alpha-D-ribose 1-methylphosphonate 5-triphosphate diphosphatase</fullName>
    </submittedName>
</protein>
<dbReference type="Gene3D" id="3.20.20.140">
    <property type="entry name" value="Metal-dependent hydrolases"/>
    <property type="match status" value="1"/>
</dbReference>
<dbReference type="PANTHER" id="PTHR43135:SF3">
    <property type="entry name" value="ALPHA-D-RIBOSE 1-METHYLPHOSPHONATE 5-TRIPHOSPHATE DIPHOSPHATASE"/>
    <property type="match status" value="1"/>
</dbReference>
<evidence type="ECO:0000313" key="2">
    <source>
        <dbReference type="EMBL" id="MEV8466010.1"/>
    </source>
</evidence>